<evidence type="ECO:0000313" key="1">
    <source>
        <dbReference type="Proteomes" id="UP000887580"/>
    </source>
</evidence>
<name>A0AC35F0W4_9BILA</name>
<sequence length="397" mass="45355">MESTTETDSSEPCVDFTEIYPDPTNSAISMTIFGIIYTHIFILGLLGNISMMFLTLRHRHLQTVQNIFILNLAMSDVIICLLSVPITPITNALKQWFFGEYICHLLPFIQAVSVFVSTFSLSAIALDRYNLVIRPHANIIKPKSAIKIATILWIIAAFVSAPYCYFMKIENYPGYCGQFCTERWPNPLVRRGYALVLLCCQFLIPFAIMSFCYSVIFSRLRERANSKIRKLDERSQLLESSRGPEAKTNEHCSVTKVPSKDQQKAQLLAKQRRTTTILASMVLIFGLSWLPHNVITLIIEYDENILHIDALNYTYIVSTIAHSIAMTNNVANPVLYAWLNPSFKEILIKLFWYIMPSKRHQTTNSTTTTTTQSTRLIPNRESVIRLNSDFNNDEKLV</sequence>
<organism evidence="1 2">
    <name type="scientific">Panagrolaimus sp. PS1159</name>
    <dbReference type="NCBI Taxonomy" id="55785"/>
    <lineage>
        <taxon>Eukaryota</taxon>
        <taxon>Metazoa</taxon>
        <taxon>Ecdysozoa</taxon>
        <taxon>Nematoda</taxon>
        <taxon>Chromadorea</taxon>
        <taxon>Rhabditida</taxon>
        <taxon>Tylenchina</taxon>
        <taxon>Panagrolaimomorpha</taxon>
        <taxon>Panagrolaimoidea</taxon>
        <taxon>Panagrolaimidae</taxon>
        <taxon>Panagrolaimus</taxon>
    </lineage>
</organism>
<dbReference type="WBParaSite" id="PS1159_v2.g12620.t1">
    <property type="protein sequence ID" value="PS1159_v2.g12620.t1"/>
    <property type="gene ID" value="PS1159_v2.g12620"/>
</dbReference>
<dbReference type="Proteomes" id="UP000887580">
    <property type="component" value="Unplaced"/>
</dbReference>
<evidence type="ECO:0000313" key="2">
    <source>
        <dbReference type="WBParaSite" id="PS1159_v2.g12620.t1"/>
    </source>
</evidence>
<reference evidence="2" key="1">
    <citation type="submission" date="2022-11" db="UniProtKB">
        <authorList>
            <consortium name="WormBaseParasite"/>
        </authorList>
    </citation>
    <scope>IDENTIFICATION</scope>
</reference>
<accession>A0AC35F0W4</accession>
<proteinExistence type="predicted"/>
<protein>
    <submittedName>
        <fullName evidence="2">G-protein coupled receptors family 1 profile domain-containing protein</fullName>
    </submittedName>
</protein>